<reference evidence="1 4" key="2">
    <citation type="submission" date="2017-05" db="EMBL/GenBank/DDBJ databases">
        <authorList>
            <person name="Lin X.B."/>
            <person name="Stothard P."/>
            <person name="Tasseva G."/>
            <person name="Walter J."/>
        </authorList>
    </citation>
    <scope>NUCLEOTIDE SEQUENCE [LARGE SCALE GENOMIC DNA]</scope>
    <source>
        <strain evidence="1 4">609u</strain>
    </source>
</reference>
<dbReference type="Proteomes" id="UP000215828">
    <property type="component" value="Unassembled WGS sequence"/>
</dbReference>
<comment type="caution">
    <text evidence="2">The sequence shown here is derived from an EMBL/GenBank/DDBJ whole genome shotgun (WGS) entry which is preliminary data.</text>
</comment>
<proteinExistence type="predicted"/>
<evidence type="ECO:0000313" key="2">
    <source>
        <dbReference type="EMBL" id="OYR89874.1"/>
    </source>
</evidence>
<name>A0A256L8Z2_9LACO</name>
<dbReference type="EMBL" id="NGNV01000063">
    <property type="protein sequence ID" value="OYR86889.1"/>
    <property type="molecule type" value="Genomic_DNA"/>
</dbReference>
<protein>
    <submittedName>
        <fullName evidence="2">Uncharacterized protein</fullName>
    </submittedName>
</protein>
<dbReference type="EMBL" id="NGNX01000063">
    <property type="protein sequence ID" value="OYR89874.1"/>
    <property type="molecule type" value="Genomic_DNA"/>
</dbReference>
<evidence type="ECO:0000313" key="1">
    <source>
        <dbReference type="EMBL" id="OYR86889.1"/>
    </source>
</evidence>
<dbReference type="AlphaFoldDB" id="A0A256L8Z2"/>
<organism evidence="2 3">
    <name type="scientific">Lactobacillus taiwanensis</name>
    <dbReference type="NCBI Taxonomy" id="508451"/>
    <lineage>
        <taxon>Bacteria</taxon>
        <taxon>Bacillati</taxon>
        <taxon>Bacillota</taxon>
        <taxon>Bacilli</taxon>
        <taxon>Lactobacillales</taxon>
        <taxon>Lactobacillaceae</taxon>
        <taxon>Lactobacillus</taxon>
    </lineage>
</organism>
<reference evidence="3 4" key="3">
    <citation type="submission" date="2017-09" db="EMBL/GenBank/DDBJ databases">
        <title>Tripartite evolution among Lactobacillus johnsonii, Lactobacillus taiwanensis, Lactobacillus reuteri and their rodent host.</title>
        <authorList>
            <person name="Wang T."/>
            <person name="Knowles S."/>
            <person name="Cheng C."/>
        </authorList>
    </citation>
    <scope>NUCLEOTIDE SEQUENCE [LARGE SCALE GENOMIC DNA]</scope>
    <source>
        <strain evidence="2 3">609q</strain>
        <strain evidence="1 4">609u</strain>
    </source>
</reference>
<accession>A0A256L8Z2</accession>
<reference evidence="2 3" key="1">
    <citation type="submission" date="2017-04" db="EMBL/GenBank/DDBJ databases">
        <authorList>
            <person name="Afonso C.L."/>
            <person name="Miller P.J."/>
            <person name="Scott M.A."/>
            <person name="Spackman E."/>
            <person name="Goraichik I."/>
            <person name="Dimitrov K.M."/>
            <person name="Suarez D.L."/>
            <person name="Swayne D.E."/>
        </authorList>
    </citation>
    <scope>NUCLEOTIDE SEQUENCE [LARGE SCALE GENOMIC DNA]</scope>
    <source>
        <strain evidence="2 3">609q</strain>
    </source>
</reference>
<evidence type="ECO:0000313" key="3">
    <source>
        <dbReference type="Proteomes" id="UP000215828"/>
    </source>
</evidence>
<sequence length="73" mass="8802">MSQFMSKRIKNKKTVTWYAMYRGDTFVDLGTADYLAEKYHKRKESLVYLSRPTVHRRVKKGGKRLLLYRIEED</sequence>
<evidence type="ECO:0000313" key="4">
    <source>
        <dbReference type="Proteomes" id="UP000216316"/>
    </source>
</evidence>
<gene>
    <name evidence="1" type="ORF">CBF53_10590</name>
    <name evidence="2" type="ORF">CBF70_10900</name>
</gene>
<keyword evidence="4" id="KW-1185">Reference proteome</keyword>
<dbReference type="Proteomes" id="UP000216316">
    <property type="component" value="Unassembled WGS sequence"/>
</dbReference>